<comment type="caution">
    <text evidence="8">The sequence shown here is derived from an EMBL/GenBank/DDBJ whole genome shotgun (WGS) entry which is preliminary data.</text>
</comment>
<reference evidence="8" key="1">
    <citation type="submission" date="2019-08" db="EMBL/GenBank/DDBJ databases">
        <title>The improved chromosome-level genome for the pearl oyster Pinctada fucata martensii using PacBio sequencing and Hi-C.</title>
        <authorList>
            <person name="Zheng Z."/>
        </authorList>
    </citation>
    <scope>NUCLEOTIDE SEQUENCE</scope>
    <source>
        <strain evidence="8">ZZ-2019</strain>
        <tissue evidence="8">Adductor muscle</tissue>
    </source>
</reference>
<dbReference type="InterPro" id="IPR009231">
    <property type="entry name" value="Chloride_chnl_CLIC-like"/>
</dbReference>
<gene>
    <name evidence="8" type="ORF">FSP39_004995</name>
</gene>
<keyword evidence="5" id="KW-1133">Transmembrane helix</keyword>
<evidence type="ECO:0000256" key="2">
    <source>
        <dbReference type="ARBA" id="ARBA00005944"/>
    </source>
</evidence>
<evidence type="ECO:0000256" key="1">
    <source>
        <dbReference type="ARBA" id="ARBA00004141"/>
    </source>
</evidence>
<comment type="subcellular location">
    <subcellularLocation>
        <location evidence="1">Membrane</location>
        <topology evidence="1">Multi-pass membrane protein</topology>
    </subcellularLocation>
</comment>
<keyword evidence="6" id="KW-0472">Membrane</keyword>
<dbReference type="AlphaFoldDB" id="A0AA88XN43"/>
<evidence type="ECO:0000256" key="4">
    <source>
        <dbReference type="ARBA" id="ARBA00022692"/>
    </source>
</evidence>
<evidence type="ECO:0000256" key="7">
    <source>
        <dbReference type="SAM" id="MobiDB-lite"/>
    </source>
</evidence>
<organism evidence="8 9">
    <name type="scientific">Pinctada imbricata</name>
    <name type="common">Atlantic pearl-oyster</name>
    <name type="synonym">Pinctada martensii</name>
    <dbReference type="NCBI Taxonomy" id="66713"/>
    <lineage>
        <taxon>Eukaryota</taxon>
        <taxon>Metazoa</taxon>
        <taxon>Spiralia</taxon>
        <taxon>Lophotrochozoa</taxon>
        <taxon>Mollusca</taxon>
        <taxon>Bivalvia</taxon>
        <taxon>Autobranchia</taxon>
        <taxon>Pteriomorphia</taxon>
        <taxon>Pterioida</taxon>
        <taxon>Pterioidea</taxon>
        <taxon>Pteriidae</taxon>
        <taxon>Pinctada</taxon>
    </lineage>
</organism>
<protein>
    <recommendedName>
        <fullName evidence="3">Chloride channel CLIC-like protein 1</fullName>
    </recommendedName>
</protein>
<sequence>MFLISLPWEYVRLYQMEVAKRMATIQQGAPAECIPQSMGMYQSLKYWLQWHFSWQTDPCEQFHRALMVDPLWEVPPMMVLSTALSRCITIPVCDRDIILDKHQARLKNHPFSEVSKAPKEKRPDTPLIDIGDLVYLHCDRNKSRARDRYLVVASEAEWCSIRKFVGKQLRNCSYRVKKSECFRVPSDSNDLYLPTDVVDECSSDDNEEAPAPHTHSYLPPSPAPDIPIEISASGTSDINLPSSVESDDSKPQTMIEPNIDVSMPTEQHTSDRPRRNIRLPSRFNDFVM</sequence>
<feature type="region of interest" description="Disordered" evidence="7">
    <location>
        <begin position="201"/>
        <end position="280"/>
    </location>
</feature>
<dbReference type="Pfam" id="PF05934">
    <property type="entry name" value="MCLC"/>
    <property type="match status" value="1"/>
</dbReference>
<dbReference type="GO" id="GO:0005783">
    <property type="term" value="C:endoplasmic reticulum"/>
    <property type="evidence" value="ECO:0007669"/>
    <property type="project" value="TreeGrafter"/>
</dbReference>
<name>A0AA88XN43_PINIB</name>
<evidence type="ECO:0000313" key="9">
    <source>
        <dbReference type="Proteomes" id="UP001186944"/>
    </source>
</evidence>
<evidence type="ECO:0000256" key="6">
    <source>
        <dbReference type="ARBA" id="ARBA00023136"/>
    </source>
</evidence>
<keyword evidence="4" id="KW-0812">Transmembrane</keyword>
<evidence type="ECO:0000313" key="8">
    <source>
        <dbReference type="EMBL" id="KAK3087354.1"/>
    </source>
</evidence>
<keyword evidence="9" id="KW-1185">Reference proteome</keyword>
<dbReference type="EMBL" id="VSWD01000011">
    <property type="protein sequence ID" value="KAK3087354.1"/>
    <property type="molecule type" value="Genomic_DNA"/>
</dbReference>
<dbReference type="GO" id="GO:0005254">
    <property type="term" value="F:chloride channel activity"/>
    <property type="evidence" value="ECO:0007669"/>
    <property type="project" value="TreeGrafter"/>
</dbReference>
<feature type="compositionally biased region" description="Polar residues" evidence="7">
    <location>
        <begin position="232"/>
        <end position="244"/>
    </location>
</feature>
<evidence type="ECO:0000256" key="5">
    <source>
        <dbReference type="ARBA" id="ARBA00022989"/>
    </source>
</evidence>
<comment type="similarity">
    <text evidence="2">Belongs to the chloride channel MCLC family.</text>
</comment>
<accession>A0AA88XN43</accession>
<dbReference type="GO" id="GO:0016020">
    <property type="term" value="C:membrane"/>
    <property type="evidence" value="ECO:0007669"/>
    <property type="project" value="UniProtKB-SubCell"/>
</dbReference>
<evidence type="ECO:0000256" key="3">
    <source>
        <dbReference type="ARBA" id="ARBA00015571"/>
    </source>
</evidence>
<proteinExistence type="inferred from homology"/>
<dbReference type="Proteomes" id="UP001186944">
    <property type="component" value="Unassembled WGS sequence"/>
</dbReference>
<dbReference type="PANTHER" id="PTHR34093:SF1">
    <property type="entry name" value="CHLORIDE CHANNEL CLIC-LIKE PROTEIN 1"/>
    <property type="match status" value="1"/>
</dbReference>
<dbReference type="PANTHER" id="PTHR34093">
    <property type="entry name" value="CHLORIDE CHANNEL CLIC-LIKE PROTEIN 1"/>
    <property type="match status" value="1"/>
</dbReference>